<dbReference type="InterPro" id="IPR003439">
    <property type="entry name" value="ABC_transporter-like_ATP-bd"/>
</dbReference>
<organism evidence="8 9">
    <name type="scientific">Pacificimonas flava</name>
    <dbReference type="NCBI Taxonomy" id="1234595"/>
    <lineage>
        <taxon>Bacteria</taxon>
        <taxon>Pseudomonadati</taxon>
        <taxon>Pseudomonadota</taxon>
        <taxon>Alphaproteobacteria</taxon>
        <taxon>Sphingomonadales</taxon>
        <taxon>Sphingosinicellaceae</taxon>
        <taxon>Pacificimonas</taxon>
    </lineage>
</organism>
<dbReference type="InterPro" id="IPR050107">
    <property type="entry name" value="ABC_carbohydrate_import_ATPase"/>
</dbReference>
<dbReference type="InterPro" id="IPR017871">
    <property type="entry name" value="ABC_transporter-like_CS"/>
</dbReference>
<dbReference type="GO" id="GO:0005524">
    <property type="term" value="F:ATP binding"/>
    <property type="evidence" value="ECO:0007669"/>
    <property type="project" value="UniProtKB-KW"/>
</dbReference>
<evidence type="ECO:0000256" key="1">
    <source>
        <dbReference type="ARBA" id="ARBA00022448"/>
    </source>
</evidence>
<dbReference type="CDD" id="cd03216">
    <property type="entry name" value="ABC_Carb_Monos_I"/>
    <property type="match status" value="1"/>
</dbReference>
<dbReference type="PROSITE" id="PS00211">
    <property type="entry name" value="ABC_TRANSPORTER_1"/>
    <property type="match status" value="1"/>
</dbReference>
<dbReference type="Pfam" id="PF00005">
    <property type="entry name" value="ABC_tran"/>
    <property type="match status" value="2"/>
</dbReference>
<dbReference type="Gene3D" id="3.40.50.300">
    <property type="entry name" value="P-loop containing nucleotide triphosphate hydrolases"/>
    <property type="match status" value="2"/>
</dbReference>
<evidence type="ECO:0000256" key="6">
    <source>
        <dbReference type="SAM" id="MobiDB-lite"/>
    </source>
</evidence>
<accession>M2TRL0</accession>
<dbReference type="EMBL" id="AMRV01000001">
    <property type="protein sequence ID" value="EMD84411.1"/>
    <property type="molecule type" value="Genomic_DNA"/>
</dbReference>
<dbReference type="Proteomes" id="UP000011717">
    <property type="component" value="Unassembled WGS sequence"/>
</dbReference>
<keyword evidence="1" id="KW-0813">Transport</keyword>
<keyword evidence="9" id="KW-1185">Reference proteome</keyword>
<evidence type="ECO:0000256" key="4">
    <source>
        <dbReference type="ARBA" id="ARBA00022741"/>
    </source>
</evidence>
<keyword evidence="5" id="KW-0067">ATP-binding</keyword>
<dbReference type="GO" id="GO:0016887">
    <property type="term" value="F:ATP hydrolysis activity"/>
    <property type="evidence" value="ECO:0007669"/>
    <property type="project" value="InterPro"/>
</dbReference>
<evidence type="ECO:0000313" key="9">
    <source>
        <dbReference type="Proteomes" id="UP000011717"/>
    </source>
</evidence>
<feature type="domain" description="ABC transporter" evidence="7">
    <location>
        <begin position="228"/>
        <end position="474"/>
    </location>
</feature>
<evidence type="ECO:0000256" key="2">
    <source>
        <dbReference type="ARBA" id="ARBA00022597"/>
    </source>
</evidence>
<feature type="domain" description="ABC transporter" evidence="7">
    <location>
        <begin position="1"/>
        <end position="219"/>
    </location>
</feature>
<sequence length="482" mass="50967">MAGVDLTIQPGRVHGLLGANGAGKSTLIKILSGALAPTGGDIRWRGERVSWTRPQAPREAGVATIYQHIPLVPTLTALENILLDQRAFLRHRADDRQRIGDVVASLGHPFDLDDLAGDLPIGARQMISIAQALAGGADLVVMDEPTASLAGDERQTVYDTIRRLAREEGKAILFVSHFLDEIMALTDEVTILRDGRAVLHAETADLDEARIAETIAGRAITALGRRKTRSEPGPVRLEVDAVASPGKLAPTSFTLRQGEILGIAGVLGSGRSELMHAIFGADAHATGTVRLDGAEIGRYTDEAVAAGLALVPEDRAGQGFVPQMDIARNVGLGVMAQSGAGVRRVDAKDERRCAENAIRRLGIKTPGPHALVTELSGGNAQKVVVAKWLTDRTRVLLLDEPTAGIDIGARTDILLLVRGLADEGLPVILVSSEFEELLAICDRILVMRDGRVIGEADPNETSETDLTLMAGGGDRAPAGAPA</sequence>
<reference evidence="8 9" key="1">
    <citation type="journal article" date="2013" name="Genome Announc.">
        <title>Draft Genome Sequence of Strain JLT2015T, Belonging to the Family Sphingomonadaceae of the Alphaproteobacteria.</title>
        <authorList>
            <person name="Tang K."/>
            <person name="Liu K."/>
            <person name="Li S."/>
            <person name="Jiao N."/>
        </authorList>
    </citation>
    <scope>NUCLEOTIDE SEQUENCE [LARGE SCALE GENOMIC DNA]</scope>
    <source>
        <strain evidence="8 9">JLT2015</strain>
    </source>
</reference>
<keyword evidence="4" id="KW-0547">Nucleotide-binding</keyword>
<evidence type="ECO:0000256" key="5">
    <source>
        <dbReference type="ARBA" id="ARBA00022840"/>
    </source>
</evidence>
<evidence type="ECO:0000259" key="7">
    <source>
        <dbReference type="PROSITE" id="PS50893"/>
    </source>
</evidence>
<proteinExistence type="predicted"/>
<keyword evidence="2" id="KW-0762">Sugar transport</keyword>
<comment type="caution">
    <text evidence="8">The sequence shown here is derived from an EMBL/GenBank/DDBJ whole genome shotgun (WGS) entry which is preliminary data.</text>
</comment>
<dbReference type="PANTHER" id="PTHR43790">
    <property type="entry name" value="CARBOHYDRATE TRANSPORT ATP-BINDING PROTEIN MG119-RELATED"/>
    <property type="match status" value="1"/>
</dbReference>
<name>M2TRL0_9SPHN</name>
<dbReference type="PATRIC" id="fig|1234595.3.peg.340"/>
<dbReference type="CDD" id="cd03215">
    <property type="entry name" value="ABC_Carb_Monos_II"/>
    <property type="match status" value="1"/>
</dbReference>
<dbReference type="SUPFAM" id="SSF52540">
    <property type="entry name" value="P-loop containing nucleoside triphosphate hydrolases"/>
    <property type="match status" value="2"/>
</dbReference>
<dbReference type="InterPro" id="IPR027417">
    <property type="entry name" value="P-loop_NTPase"/>
</dbReference>
<dbReference type="PROSITE" id="PS50893">
    <property type="entry name" value="ABC_TRANSPORTER_2"/>
    <property type="match status" value="2"/>
</dbReference>
<dbReference type="AlphaFoldDB" id="M2TRL0"/>
<feature type="region of interest" description="Disordered" evidence="6">
    <location>
        <begin position="456"/>
        <end position="482"/>
    </location>
</feature>
<gene>
    <name evidence="8" type="ORF">C725_0341</name>
</gene>
<evidence type="ECO:0000313" key="8">
    <source>
        <dbReference type="EMBL" id="EMD84411.1"/>
    </source>
</evidence>
<protein>
    <submittedName>
        <fullName evidence="8">ABC transporter protein, ATP binding component</fullName>
    </submittedName>
</protein>
<dbReference type="SMART" id="SM00382">
    <property type="entry name" value="AAA"/>
    <property type="match status" value="2"/>
</dbReference>
<dbReference type="PANTHER" id="PTHR43790:SF9">
    <property type="entry name" value="GALACTOFURANOSE TRANSPORTER ATP-BINDING PROTEIN YTFR"/>
    <property type="match status" value="1"/>
</dbReference>
<keyword evidence="3" id="KW-0677">Repeat</keyword>
<dbReference type="InterPro" id="IPR003593">
    <property type="entry name" value="AAA+_ATPase"/>
</dbReference>
<evidence type="ECO:0000256" key="3">
    <source>
        <dbReference type="ARBA" id="ARBA00022737"/>
    </source>
</evidence>